<accession>A0A9Q0B3V3</accession>
<comment type="caution">
    <text evidence="2">The sequence shown here is derived from an EMBL/GenBank/DDBJ whole genome shotgun (WGS) entry which is preliminary data.</text>
</comment>
<protein>
    <submittedName>
        <fullName evidence="2">Uncharacterized protein</fullName>
    </submittedName>
</protein>
<evidence type="ECO:0000256" key="1">
    <source>
        <dbReference type="SAM" id="MobiDB-lite"/>
    </source>
</evidence>
<gene>
    <name evidence="2" type="ORF">CABS02_08811</name>
</gene>
<feature type="compositionally biased region" description="Basic and acidic residues" evidence="1">
    <location>
        <begin position="66"/>
        <end position="94"/>
    </location>
</feature>
<sequence length="134" mass="14807">MEQPVQPAQSVQPSTKHKPNDAEADRPQGLMEPQPSRRTELPSESSPCPPSSSVVAQCGSARSTKASHEEVNTTSKPDEKKDLKDSKDLEKQTSLDKSTYRGIMEELVSRAGDQFDNQITDPRQIKLDVSESTR</sequence>
<dbReference type="EMBL" id="SDAQ01000055">
    <property type="protein sequence ID" value="KAI3546962.1"/>
    <property type="molecule type" value="Genomic_DNA"/>
</dbReference>
<reference evidence="2" key="1">
    <citation type="submission" date="2019-01" db="EMBL/GenBank/DDBJ databases">
        <title>Colletotrichum abscissum LGMF1257.</title>
        <authorList>
            <person name="Baroncelli R."/>
        </authorList>
    </citation>
    <scope>NUCLEOTIDE SEQUENCE</scope>
    <source>
        <strain evidence="2">Ca142</strain>
    </source>
</reference>
<name>A0A9Q0B3V3_9PEZI</name>
<feature type="compositionally biased region" description="Basic and acidic residues" evidence="1">
    <location>
        <begin position="123"/>
        <end position="134"/>
    </location>
</feature>
<feature type="region of interest" description="Disordered" evidence="1">
    <location>
        <begin position="1"/>
        <end position="99"/>
    </location>
</feature>
<feature type="region of interest" description="Disordered" evidence="1">
    <location>
        <begin position="114"/>
        <end position="134"/>
    </location>
</feature>
<keyword evidence="3" id="KW-1185">Reference proteome</keyword>
<evidence type="ECO:0000313" key="2">
    <source>
        <dbReference type="EMBL" id="KAI3546962.1"/>
    </source>
</evidence>
<evidence type="ECO:0000313" key="3">
    <source>
        <dbReference type="Proteomes" id="UP001056436"/>
    </source>
</evidence>
<proteinExistence type="predicted"/>
<dbReference type="AlphaFoldDB" id="A0A9Q0B3V3"/>
<dbReference type="OrthoDB" id="10476234at2759"/>
<organism evidence="2 3">
    <name type="scientific">Colletotrichum abscissum</name>
    <dbReference type="NCBI Taxonomy" id="1671311"/>
    <lineage>
        <taxon>Eukaryota</taxon>
        <taxon>Fungi</taxon>
        <taxon>Dikarya</taxon>
        <taxon>Ascomycota</taxon>
        <taxon>Pezizomycotina</taxon>
        <taxon>Sordariomycetes</taxon>
        <taxon>Hypocreomycetidae</taxon>
        <taxon>Glomerellales</taxon>
        <taxon>Glomerellaceae</taxon>
        <taxon>Colletotrichum</taxon>
        <taxon>Colletotrichum acutatum species complex</taxon>
    </lineage>
</organism>
<feature type="compositionally biased region" description="Low complexity" evidence="1">
    <location>
        <begin position="1"/>
        <end position="14"/>
    </location>
</feature>
<dbReference type="Proteomes" id="UP001056436">
    <property type="component" value="Unassembled WGS sequence"/>
</dbReference>